<feature type="transmembrane region" description="Helical" evidence="7">
    <location>
        <begin position="115"/>
        <end position="136"/>
    </location>
</feature>
<feature type="transmembrane region" description="Helical" evidence="7">
    <location>
        <begin position="148"/>
        <end position="172"/>
    </location>
</feature>
<evidence type="ECO:0000256" key="6">
    <source>
        <dbReference type="ARBA" id="ARBA00023136"/>
    </source>
</evidence>
<dbReference type="CDD" id="cd06261">
    <property type="entry name" value="TM_PBP2"/>
    <property type="match status" value="1"/>
</dbReference>
<dbReference type="Pfam" id="PF00528">
    <property type="entry name" value="BPD_transp_1"/>
    <property type="match status" value="1"/>
</dbReference>
<evidence type="ECO:0000313" key="10">
    <source>
        <dbReference type="Proteomes" id="UP000283805"/>
    </source>
</evidence>
<evidence type="ECO:0000259" key="8">
    <source>
        <dbReference type="PROSITE" id="PS50928"/>
    </source>
</evidence>
<sequence length="340" mass="37288">MSDSEGETQSELEALFEPQDTVESLTRWERMKQQYDLYIRAPLKVAINDWRTVVGLGLLIMFGLAGTVGVWFTNAPSSGQAPFLLGPFENWAYPLGTDALGRPIHTQLIHATPSMFQMILGGAGIAIGLATLVGLLSGFLRDTLVDRVLMTIADVVITIPGLPLVMVLVAVFQPRNPYVVGVLLGLDAWPALARQIRSQVLSIREEHYVEASRIMGLRTWTILRRDLLGQLTPYIAINAALAARGIIFGSVGLYFIGVLPFNALNWGVMMNMAYESGALNDTAKLHWLIWPMLTIFLLSVSFVLLSQGLDSVFNVRLRARHAQTAGEGDKSASKGKHDNA</sequence>
<evidence type="ECO:0000313" key="9">
    <source>
        <dbReference type="EMBL" id="RKD89234.1"/>
    </source>
</evidence>
<evidence type="ECO:0000256" key="2">
    <source>
        <dbReference type="ARBA" id="ARBA00022448"/>
    </source>
</evidence>
<reference evidence="9 10" key="1">
    <citation type="submission" date="2018-09" db="EMBL/GenBank/DDBJ databases">
        <title>Genomic Encyclopedia of Archaeal and Bacterial Type Strains, Phase II (KMG-II): from individual species to whole genera.</title>
        <authorList>
            <person name="Goeker M."/>
        </authorList>
    </citation>
    <scope>NUCLEOTIDE SEQUENCE [LARGE SCALE GENOMIC DNA]</scope>
    <source>
        <strain evidence="9 10">DSM 13151</strain>
    </source>
</reference>
<dbReference type="InterPro" id="IPR000515">
    <property type="entry name" value="MetI-like"/>
</dbReference>
<dbReference type="Proteomes" id="UP000283805">
    <property type="component" value="Unassembled WGS sequence"/>
</dbReference>
<protein>
    <submittedName>
        <fullName evidence="9">Peptide/nickel transport system permease protein</fullName>
    </submittedName>
</protein>
<feature type="transmembrane region" description="Helical" evidence="7">
    <location>
        <begin position="246"/>
        <end position="268"/>
    </location>
</feature>
<keyword evidence="2 7" id="KW-0813">Transport</keyword>
<accession>A0A419W1F5</accession>
<keyword evidence="3" id="KW-1003">Cell membrane</keyword>
<feature type="transmembrane region" description="Helical" evidence="7">
    <location>
        <begin position="288"/>
        <end position="309"/>
    </location>
</feature>
<dbReference type="GO" id="GO:0055085">
    <property type="term" value="P:transmembrane transport"/>
    <property type="evidence" value="ECO:0007669"/>
    <property type="project" value="InterPro"/>
</dbReference>
<dbReference type="PANTHER" id="PTHR43386:SF1">
    <property type="entry name" value="D,D-DIPEPTIDE TRANSPORT SYSTEM PERMEASE PROTEIN DDPC-RELATED"/>
    <property type="match status" value="1"/>
</dbReference>
<keyword evidence="4 7" id="KW-0812">Transmembrane</keyword>
<dbReference type="InterPro" id="IPR050366">
    <property type="entry name" value="BP-dependent_transpt_permease"/>
</dbReference>
<comment type="subcellular location">
    <subcellularLocation>
        <location evidence="1 7">Cell membrane</location>
        <topology evidence="1 7">Multi-pass membrane protein</topology>
    </subcellularLocation>
</comment>
<dbReference type="RefSeq" id="WP_120246378.1">
    <property type="nucleotide sequence ID" value="NZ_RAPO01000004.1"/>
</dbReference>
<evidence type="ECO:0000256" key="7">
    <source>
        <dbReference type="RuleBase" id="RU363032"/>
    </source>
</evidence>
<dbReference type="Gene3D" id="1.10.3720.10">
    <property type="entry name" value="MetI-like"/>
    <property type="match status" value="1"/>
</dbReference>
<evidence type="ECO:0000256" key="3">
    <source>
        <dbReference type="ARBA" id="ARBA00022475"/>
    </source>
</evidence>
<dbReference type="OrthoDB" id="312811at2157"/>
<evidence type="ECO:0000256" key="4">
    <source>
        <dbReference type="ARBA" id="ARBA00022692"/>
    </source>
</evidence>
<dbReference type="PROSITE" id="PS50928">
    <property type="entry name" value="ABC_TM1"/>
    <property type="match status" value="1"/>
</dbReference>
<comment type="similarity">
    <text evidence="7">Belongs to the binding-protein-dependent transport system permease family.</text>
</comment>
<feature type="domain" description="ABC transmembrane type-1" evidence="8">
    <location>
        <begin position="116"/>
        <end position="306"/>
    </location>
</feature>
<dbReference type="AlphaFoldDB" id="A0A419W1F5"/>
<keyword evidence="10" id="KW-1185">Reference proteome</keyword>
<keyword evidence="5 7" id="KW-1133">Transmembrane helix</keyword>
<proteinExistence type="inferred from homology"/>
<gene>
    <name evidence="9" type="ORF">ATJ93_4065</name>
</gene>
<evidence type="ECO:0000256" key="1">
    <source>
        <dbReference type="ARBA" id="ARBA00004651"/>
    </source>
</evidence>
<dbReference type="EMBL" id="RAPO01000004">
    <property type="protein sequence ID" value="RKD89234.1"/>
    <property type="molecule type" value="Genomic_DNA"/>
</dbReference>
<name>A0A419W1F5_9EURY</name>
<evidence type="ECO:0000256" key="5">
    <source>
        <dbReference type="ARBA" id="ARBA00022989"/>
    </source>
</evidence>
<comment type="caution">
    <text evidence="9">The sequence shown here is derived from an EMBL/GenBank/DDBJ whole genome shotgun (WGS) entry which is preliminary data.</text>
</comment>
<organism evidence="9 10">
    <name type="scientific">Halopiger aswanensis</name>
    <dbReference type="NCBI Taxonomy" id="148449"/>
    <lineage>
        <taxon>Archaea</taxon>
        <taxon>Methanobacteriati</taxon>
        <taxon>Methanobacteriota</taxon>
        <taxon>Stenosarchaea group</taxon>
        <taxon>Halobacteria</taxon>
        <taxon>Halobacteriales</taxon>
        <taxon>Natrialbaceae</taxon>
        <taxon>Halopiger</taxon>
    </lineage>
</organism>
<dbReference type="PANTHER" id="PTHR43386">
    <property type="entry name" value="OLIGOPEPTIDE TRANSPORT SYSTEM PERMEASE PROTEIN APPC"/>
    <property type="match status" value="1"/>
</dbReference>
<keyword evidence="6 7" id="KW-0472">Membrane</keyword>
<dbReference type="InterPro" id="IPR035906">
    <property type="entry name" value="MetI-like_sf"/>
</dbReference>
<dbReference type="SUPFAM" id="SSF161098">
    <property type="entry name" value="MetI-like"/>
    <property type="match status" value="1"/>
</dbReference>
<feature type="transmembrane region" description="Helical" evidence="7">
    <location>
        <begin position="53"/>
        <end position="72"/>
    </location>
</feature>
<dbReference type="GO" id="GO:0005886">
    <property type="term" value="C:plasma membrane"/>
    <property type="evidence" value="ECO:0007669"/>
    <property type="project" value="UniProtKB-SubCell"/>
</dbReference>